<organism evidence="6 7">
    <name type="scientific">Pseudoduganella violacea</name>
    <dbReference type="NCBI Taxonomy" id="1715466"/>
    <lineage>
        <taxon>Bacteria</taxon>
        <taxon>Pseudomonadati</taxon>
        <taxon>Pseudomonadota</taxon>
        <taxon>Betaproteobacteria</taxon>
        <taxon>Burkholderiales</taxon>
        <taxon>Oxalobacteraceae</taxon>
        <taxon>Telluria group</taxon>
        <taxon>Pseudoduganella</taxon>
    </lineage>
</organism>
<dbReference type="PANTHER" id="PTHR30537">
    <property type="entry name" value="HTH-TYPE TRANSCRIPTIONAL REGULATOR"/>
    <property type="match status" value="1"/>
</dbReference>
<dbReference type="InterPro" id="IPR005119">
    <property type="entry name" value="LysR_subst-bd"/>
</dbReference>
<dbReference type="GO" id="GO:0003700">
    <property type="term" value="F:DNA-binding transcription factor activity"/>
    <property type="evidence" value="ECO:0007669"/>
    <property type="project" value="InterPro"/>
</dbReference>
<name>A0A7W5FTR3_9BURK</name>
<evidence type="ECO:0000256" key="3">
    <source>
        <dbReference type="ARBA" id="ARBA00023125"/>
    </source>
</evidence>
<dbReference type="Pfam" id="PF00126">
    <property type="entry name" value="HTH_1"/>
    <property type="match status" value="1"/>
</dbReference>
<feature type="domain" description="HTH lysR-type" evidence="5">
    <location>
        <begin position="6"/>
        <end position="63"/>
    </location>
</feature>
<comment type="similarity">
    <text evidence="1">Belongs to the LysR transcriptional regulatory family.</text>
</comment>
<dbReference type="GO" id="GO:0006351">
    <property type="term" value="P:DNA-templated transcription"/>
    <property type="evidence" value="ECO:0007669"/>
    <property type="project" value="TreeGrafter"/>
</dbReference>
<dbReference type="InterPro" id="IPR058163">
    <property type="entry name" value="LysR-type_TF_proteobact-type"/>
</dbReference>
<dbReference type="NCBIfam" id="NF008352">
    <property type="entry name" value="PRK11139.1"/>
    <property type="match status" value="1"/>
</dbReference>
<dbReference type="CDD" id="cd08432">
    <property type="entry name" value="PBP2_GcdR_TrpI_HvrB_AmpR_like"/>
    <property type="match status" value="1"/>
</dbReference>
<accession>A0A7W5FTR3</accession>
<sequence>MKRRLPSLSALRTFEAAARLQSFKMAAEELAVTATAVSHQVRALEEELGCPLFLRKTRAVELTAAGQLLLQAVREGLDVMAAGVERLKQRARSTVTLSVMPAFAAKWLVPRLAGFHQAHPQIDLHVQATGQPVDLLAGAADLAVRGGSGHYPGLDSTWLMQAGFAPVASTRLKLRRPADLLRHNLIHFDWQRGFRGALTWARWAQAAGMPQLDTGSGVRYTDESHAIQAAVAGQGVALISLALVRDEMEMGLLQAPFGPVLDDFAYYLVHPAGREPAPAVAAVAAWLQAQAQAAKIGTRQ</sequence>
<dbReference type="RefSeq" id="WP_183440808.1">
    <property type="nucleotide sequence ID" value="NZ_JACHXD010000004.1"/>
</dbReference>
<evidence type="ECO:0000259" key="5">
    <source>
        <dbReference type="PROSITE" id="PS50931"/>
    </source>
</evidence>
<dbReference type="Gene3D" id="1.10.10.10">
    <property type="entry name" value="Winged helix-like DNA-binding domain superfamily/Winged helix DNA-binding domain"/>
    <property type="match status" value="1"/>
</dbReference>
<dbReference type="AlphaFoldDB" id="A0A7W5FTR3"/>
<dbReference type="SUPFAM" id="SSF46785">
    <property type="entry name" value="Winged helix' DNA-binding domain"/>
    <property type="match status" value="1"/>
</dbReference>
<evidence type="ECO:0000256" key="1">
    <source>
        <dbReference type="ARBA" id="ARBA00009437"/>
    </source>
</evidence>
<dbReference type="PANTHER" id="PTHR30537:SF26">
    <property type="entry name" value="GLYCINE CLEAVAGE SYSTEM TRANSCRIPTIONAL ACTIVATOR"/>
    <property type="match status" value="1"/>
</dbReference>
<dbReference type="InterPro" id="IPR036388">
    <property type="entry name" value="WH-like_DNA-bd_sf"/>
</dbReference>
<protein>
    <submittedName>
        <fullName evidence="6">LysR family glycine cleavage system transcriptional activator</fullName>
    </submittedName>
</protein>
<dbReference type="FunFam" id="1.10.10.10:FF:000038">
    <property type="entry name" value="Glycine cleavage system transcriptional activator"/>
    <property type="match status" value="1"/>
</dbReference>
<dbReference type="Gene3D" id="3.40.190.10">
    <property type="entry name" value="Periplasmic binding protein-like II"/>
    <property type="match status" value="2"/>
</dbReference>
<keyword evidence="4" id="KW-0804">Transcription</keyword>
<dbReference type="InterPro" id="IPR000847">
    <property type="entry name" value="LysR_HTH_N"/>
</dbReference>
<comment type="caution">
    <text evidence="6">The sequence shown here is derived from an EMBL/GenBank/DDBJ whole genome shotgun (WGS) entry which is preliminary data.</text>
</comment>
<evidence type="ECO:0000313" key="7">
    <source>
        <dbReference type="Proteomes" id="UP000541535"/>
    </source>
</evidence>
<dbReference type="EMBL" id="JACHXD010000004">
    <property type="protein sequence ID" value="MBB3118942.1"/>
    <property type="molecule type" value="Genomic_DNA"/>
</dbReference>
<reference evidence="6 7" key="1">
    <citation type="submission" date="2020-08" db="EMBL/GenBank/DDBJ databases">
        <title>Genomic Encyclopedia of Type Strains, Phase III (KMG-III): the genomes of soil and plant-associated and newly described type strains.</title>
        <authorList>
            <person name="Whitman W."/>
        </authorList>
    </citation>
    <scope>NUCLEOTIDE SEQUENCE [LARGE SCALE GENOMIC DNA]</scope>
    <source>
        <strain evidence="6 7">CECT 8897</strain>
    </source>
</reference>
<proteinExistence type="inferred from homology"/>
<dbReference type="Proteomes" id="UP000541535">
    <property type="component" value="Unassembled WGS sequence"/>
</dbReference>
<evidence type="ECO:0000256" key="2">
    <source>
        <dbReference type="ARBA" id="ARBA00023015"/>
    </source>
</evidence>
<evidence type="ECO:0000313" key="6">
    <source>
        <dbReference type="EMBL" id="MBB3118942.1"/>
    </source>
</evidence>
<dbReference type="GO" id="GO:0043565">
    <property type="term" value="F:sequence-specific DNA binding"/>
    <property type="evidence" value="ECO:0007669"/>
    <property type="project" value="TreeGrafter"/>
</dbReference>
<dbReference type="PRINTS" id="PR00039">
    <property type="entry name" value="HTHLYSR"/>
</dbReference>
<gene>
    <name evidence="6" type="ORF">FHS03_001987</name>
</gene>
<dbReference type="PROSITE" id="PS50931">
    <property type="entry name" value="HTH_LYSR"/>
    <property type="match status" value="1"/>
</dbReference>
<dbReference type="SUPFAM" id="SSF53850">
    <property type="entry name" value="Periplasmic binding protein-like II"/>
    <property type="match status" value="1"/>
</dbReference>
<keyword evidence="3" id="KW-0238">DNA-binding</keyword>
<dbReference type="Pfam" id="PF03466">
    <property type="entry name" value="LysR_substrate"/>
    <property type="match status" value="1"/>
</dbReference>
<evidence type="ECO:0000256" key="4">
    <source>
        <dbReference type="ARBA" id="ARBA00023163"/>
    </source>
</evidence>
<keyword evidence="7" id="KW-1185">Reference proteome</keyword>
<keyword evidence="2" id="KW-0805">Transcription regulation</keyword>
<dbReference type="InterPro" id="IPR036390">
    <property type="entry name" value="WH_DNA-bd_sf"/>
</dbReference>